<keyword evidence="3" id="KW-0472">Membrane</keyword>
<feature type="domain" description="PGG" evidence="4">
    <location>
        <begin position="444"/>
        <end position="555"/>
    </location>
</feature>
<feature type="transmembrane region" description="Helical" evidence="3">
    <location>
        <begin position="532"/>
        <end position="558"/>
    </location>
</feature>
<feature type="repeat" description="ANK" evidence="1">
    <location>
        <begin position="162"/>
        <end position="194"/>
    </location>
</feature>
<evidence type="ECO:0000256" key="2">
    <source>
        <dbReference type="SAM" id="MobiDB-lite"/>
    </source>
</evidence>
<dbReference type="SMART" id="SM00248">
    <property type="entry name" value="ANK"/>
    <property type="match status" value="5"/>
</dbReference>
<reference evidence="5" key="1">
    <citation type="submission" date="2020-06" db="EMBL/GenBank/DDBJ databases">
        <authorList>
            <person name="Li T."/>
            <person name="Hu X."/>
            <person name="Zhang T."/>
            <person name="Song X."/>
            <person name="Zhang H."/>
            <person name="Dai N."/>
            <person name="Sheng W."/>
            <person name="Hou X."/>
            <person name="Wei L."/>
        </authorList>
    </citation>
    <scope>NUCLEOTIDE SEQUENCE</scope>
    <source>
        <strain evidence="5">G01</strain>
        <tissue evidence="5">Leaf</tissue>
    </source>
</reference>
<organism evidence="5">
    <name type="scientific">Sesamum angustifolium</name>
    <dbReference type="NCBI Taxonomy" id="2727405"/>
    <lineage>
        <taxon>Eukaryota</taxon>
        <taxon>Viridiplantae</taxon>
        <taxon>Streptophyta</taxon>
        <taxon>Embryophyta</taxon>
        <taxon>Tracheophyta</taxon>
        <taxon>Spermatophyta</taxon>
        <taxon>Magnoliopsida</taxon>
        <taxon>eudicotyledons</taxon>
        <taxon>Gunneridae</taxon>
        <taxon>Pentapetalae</taxon>
        <taxon>asterids</taxon>
        <taxon>lamiids</taxon>
        <taxon>Lamiales</taxon>
        <taxon>Pedaliaceae</taxon>
        <taxon>Sesamum</taxon>
    </lineage>
</organism>
<dbReference type="Pfam" id="PF12796">
    <property type="entry name" value="Ank_2"/>
    <property type="match status" value="1"/>
</dbReference>
<dbReference type="InterPro" id="IPR026961">
    <property type="entry name" value="PGG_dom"/>
</dbReference>
<dbReference type="PROSITE" id="PS50088">
    <property type="entry name" value="ANK_REPEAT"/>
    <property type="match status" value="1"/>
</dbReference>
<keyword evidence="3" id="KW-0812">Transmembrane</keyword>
<feature type="transmembrane region" description="Helical" evidence="3">
    <location>
        <begin position="564"/>
        <end position="590"/>
    </location>
</feature>
<feature type="compositionally biased region" description="Basic and acidic residues" evidence="2">
    <location>
        <begin position="15"/>
        <end position="27"/>
    </location>
</feature>
<evidence type="ECO:0000313" key="5">
    <source>
        <dbReference type="EMBL" id="KAL0287207.1"/>
    </source>
</evidence>
<feature type="compositionally biased region" description="Basic residues" evidence="2">
    <location>
        <begin position="1"/>
        <end position="14"/>
    </location>
</feature>
<proteinExistence type="predicted"/>
<dbReference type="AlphaFoldDB" id="A0AAW2IYJ9"/>
<dbReference type="EMBL" id="JACGWK010001498">
    <property type="protein sequence ID" value="KAL0287207.1"/>
    <property type="molecule type" value="Genomic_DNA"/>
</dbReference>
<protein>
    <submittedName>
        <fullName evidence="5">Ankyrin repeat-containing protein ITN1</fullName>
    </submittedName>
</protein>
<dbReference type="GO" id="GO:0016020">
    <property type="term" value="C:membrane"/>
    <property type="evidence" value="ECO:0007669"/>
    <property type="project" value="TreeGrafter"/>
</dbReference>
<feature type="region of interest" description="Disordered" evidence="2">
    <location>
        <begin position="1"/>
        <end position="39"/>
    </location>
</feature>
<name>A0AAW2IYJ9_9LAMI</name>
<accession>A0AAW2IYJ9</accession>
<gene>
    <name evidence="5" type="ORF">Sangu_2700400</name>
</gene>
<dbReference type="PANTHER" id="PTHR24177:SF365">
    <property type="entry name" value="ANKYRIN REPEAT-CONTAINING PROTEIN NPR4-LIKE ISOFORM X1"/>
    <property type="match status" value="1"/>
</dbReference>
<evidence type="ECO:0000256" key="1">
    <source>
        <dbReference type="PROSITE-ProRule" id="PRU00023"/>
    </source>
</evidence>
<dbReference type="InterPro" id="IPR036770">
    <property type="entry name" value="Ankyrin_rpt-contain_sf"/>
</dbReference>
<keyword evidence="1" id="KW-0040">ANK repeat</keyword>
<sequence>MPRKYQLRKSRSHWRISDGQKSKKRIEGSSTKAHHGDQHSLLQGVPEFEDDRGFAAGESTNVAEASVAAEPLQVVEAIVVHPTGPHKSKAEASVAAVPLPVVEAIPVHPTGPHKSEDSGNRSERPSVNCTLMYQAAMRGDWQDAEILLQRDPNLASAAITGGGDTALHMAAATKHTKFVEKLVQNMTATNLLCENKHGFTAFCYAAASGIVKIAAVMREKNENLMTHPENSKMKPIHIAALLGNKDMVSYLYRFTRVKDLSTDQWFDLLIATIRNNMHDISAREEAILKRLHTLFAAVPLPSRLKRILKQPLMGIFEQSLMRKNARLVAERLWSEMRRLEGVDLLELLGEPPILHEAAKVGNVGLITTLTRTDPNLIWKRKLAPPERLKVVSGAALQMQRELLWFKEVEKVVPPLCLEKRNRQGKRPRELFSTEHKSLLTKGETWMKETANNCMIVATLIATVAFAAAFTLPGGNNGDTGMPILMKRMWFTVFAVSNGVALFCSTTSIIMFLSILTSRYQEDDFLVSLPTKLMFGLTALFFSIVGVVFAFTSTFFLLFHDEETWVLKWIAVSACILLVPLFGWLHIKLWIDTVRSAYRSKFLFRQNKHSLY</sequence>
<evidence type="ECO:0000256" key="3">
    <source>
        <dbReference type="SAM" id="Phobius"/>
    </source>
</evidence>
<dbReference type="SUPFAM" id="SSF48403">
    <property type="entry name" value="Ankyrin repeat"/>
    <property type="match status" value="1"/>
</dbReference>
<comment type="caution">
    <text evidence="5">The sequence shown here is derived from an EMBL/GenBank/DDBJ whole genome shotgun (WGS) entry which is preliminary data.</text>
</comment>
<evidence type="ECO:0000259" key="4">
    <source>
        <dbReference type="Pfam" id="PF13962"/>
    </source>
</evidence>
<dbReference type="InterPro" id="IPR002110">
    <property type="entry name" value="Ankyrin_rpt"/>
</dbReference>
<reference evidence="5" key="2">
    <citation type="journal article" date="2024" name="Plant">
        <title>Genomic evolution and insights into agronomic trait innovations of Sesamum species.</title>
        <authorList>
            <person name="Miao H."/>
            <person name="Wang L."/>
            <person name="Qu L."/>
            <person name="Liu H."/>
            <person name="Sun Y."/>
            <person name="Le M."/>
            <person name="Wang Q."/>
            <person name="Wei S."/>
            <person name="Zheng Y."/>
            <person name="Lin W."/>
            <person name="Duan Y."/>
            <person name="Cao H."/>
            <person name="Xiong S."/>
            <person name="Wang X."/>
            <person name="Wei L."/>
            <person name="Li C."/>
            <person name="Ma Q."/>
            <person name="Ju M."/>
            <person name="Zhao R."/>
            <person name="Li G."/>
            <person name="Mu C."/>
            <person name="Tian Q."/>
            <person name="Mei H."/>
            <person name="Zhang T."/>
            <person name="Gao T."/>
            <person name="Zhang H."/>
        </authorList>
    </citation>
    <scope>NUCLEOTIDE SEQUENCE</scope>
    <source>
        <strain evidence="5">G01</strain>
    </source>
</reference>
<feature type="transmembrane region" description="Helical" evidence="3">
    <location>
        <begin position="489"/>
        <end position="512"/>
    </location>
</feature>
<feature type="compositionally biased region" description="Basic and acidic residues" evidence="2">
    <location>
        <begin position="113"/>
        <end position="124"/>
    </location>
</feature>
<dbReference type="Gene3D" id="1.25.40.20">
    <property type="entry name" value="Ankyrin repeat-containing domain"/>
    <property type="match status" value="1"/>
</dbReference>
<keyword evidence="3" id="KW-1133">Transmembrane helix</keyword>
<feature type="region of interest" description="Disordered" evidence="2">
    <location>
        <begin position="105"/>
        <end position="125"/>
    </location>
</feature>
<feature type="transmembrane region" description="Helical" evidence="3">
    <location>
        <begin position="449"/>
        <end position="469"/>
    </location>
</feature>
<dbReference type="PANTHER" id="PTHR24177">
    <property type="entry name" value="CASKIN"/>
    <property type="match status" value="1"/>
</dbReference>
<dbReference type="Pfam" id="PF13962">
    <property type="entry name" value="PGG"/>
    <property type="match status" value="1"/>
</dbReference>